<keyword evidence="2 5" id="KW-0863">Zinc-finger</keyword>
<evidence type="ECO:0000256" key="4">
    <source>
        <dbReference type="ARBA" id="ARBA00023125"/>
    </source>
</evidence>
<proteinExistence type="predicted"/>
<dbReference type="STRING" id="63057.A0A2P5FNU2"/>
<accession>A0A2P5FNU2</accession>
<evidence type="ECO:0000256" key="3">
    <source>
        <dbReference type="ARBA" id="ARBA00022833"/>
    </source>
</evidence>
<comment type="caution">
    <text evidence="8">The sequence shown here is derived from an EMBL/GenBank/DDBJ whole genome shotgun (WGS) entry which is preliminary data.</text>
</comment>
<keyword evidence="1 5" id="KW-0479">Metal-binding</keyword>
<dbReference type="PROSITE" id="PS50103">
    <property type="entry name" value="ZF_C3H1"/>
    <property type="match status" value="1"/>
</dbReference>
<feature type="region of interest" description="Disordered" evidence="6">
    <location>
        <begin position="160"/>
        <end position="216"/>
    </location>
</feature>
<dbReference type="Gene3D" id="4.10.1000.10">
    <property type="entry name" value="Zinc finger, CCCH-type"/>
    <property type="match status" value="1"/>
</dbReference>
<dbReference type="InterPro" id="IPR000571">
    <property type="entry name" value="Znf_CCCH"/>
</dbReference>
<evidence type="ECO:0000256" key="2">
    <source>
        <dbReference type="ARBA" id="ARBA00022771"/>
    </source>
</evidence>
<feature type="zinc finger region" description="C3H1-type" evidence="5">
    <location>
        <begin position="453"/>
        <end position="481"/>
    </location>
</feature>
<evidence type="ECO:0000313" key="9">
    <source>
        <dbReference type="Proteomes" id="UP000237000"/>
    </source>
</evidence>
<protein>
    <submittedName>
        <fullName evidence="8">Zinc finger, CCCH-type</fullName>
    </submittedName>
</protein>
<feature type="compositionally biased region" description="Polar residues" evidence="6">
    <location>
        <begin position="175"/>
        <end position="187"/>
    </location>
</feature>
<keyword evidence="3 5" id="KW-0862">Zinc</keyword>
<dbReference type="PANTHER" id="PTHR33400:SF9">
    <property type="entry name" value="C3H1-TYPE DOMAIN-CONTAINING PROTEIN"/>
    <property type="match status" value="1"/>
</dbReference>
<dbReference type="PANTHER" id="PTHR33400">
    <property type="entry name" value="ZINC FINGER CCCH DOMAIN-CONTAINING PROTEIN 6-RELATED"/>
    <property type="match status" value="1"/>
</dbReference>
<dbReference type="SUPFAM" id="SSF90229">
    <property type="entry name" value="CCCH zinc finger"/>
    <property type="match status" value="1"/>
</dbReference>
<dbReference type="InParanoid" id="A0A2P5FNU2"/>
<keyword evidence="4" id="KW-0238">DNA-binding</keyword>
<dbReference type="OrthoDB" id="1928519at2759"/>
<feature type="region of interest" description="Disordered" evidence="6">
    <location>
        <begin position="325"/>
        <end position="354"/>
    </location>
</feature>
<dbReference type="EMBL" id="JXTC01000018">
    <property type="protein sequence ID" value="PON99487.1"/>
    <property type="molecule type" value="Genomic_DNA"/>
</dbReference>
<feature type="compositionally biased region" description="Polar residues" evidence="6">
    <location>
        <begin position="204"/>
        <end position="216"/>
    </location>
</feature>
<evidence type="ECO:0000256" key="6">
    <source>
        <dbReference type="SAM" id="MobiDB-lite"/>
    </source>
</evidence>
<dbReference type="AlphaFoldDB" id="A0A2P5FNU2"/>
<dbReference type="InterPro" id="IPR036855">
    <property type="entry name" value="Znf_CCCH_sf"/>
</dbReference>
<name>A0A2P5FNU2_TREOI</name>
<dbReference type="GO" id="GO:0008270">
    <property type="term" value="F:zinc ion binding"/>
    <property type="evidence" value="ECO:0007669"/>
    <property type="project" value="UniProtKB-KW"/>
</dbReference>
<evidence type="ECO:0000313" key="8">
    <source>
        <dbReference type="EMBL" id="PON99487.1"/>
    </source>
</evidence>
<organism evidence="8 9">
    <name type="scientific">Trema orientale</name>
    <name type="common">Charcoal tree</name>
    <name type="synonym">Celtis orientalis</name>
    <dbReference type="NCBI Taxonomy" id="63057"/>
    <lineage>
        <taxon>Eukaryota</taxon>
        <taxon>Viridiplantae</taxon>
        <taxon>Streptophyta</taxon>
        <taxon>Embryophyta</taxon>
        <taxon>Tracheophyta</taxon>
        <taxon>Spermatophyta</taxon>
        <taxon>Magnoliopsida</taxon>
        <taxon>eudicotyledons</taxon>
        <taxon>Gunneridae</taxon>
        <taxon>Pentapetalae</taxon>
        <taxon>rosids</taxon>
        <taxon>fabids</taxon>
        <taxon>Rosales</taxon>
        <taxon>Cannabaceae</taxon>
        <taxon>Trema</taxon>
    </lineage>
</organism>
<reference evidence="9" key="1">
    <citation type="submission" date="2016-06" db="EMBL/GenBank/DDBJ databases">
        <title>Parallel loss of symbiosis genes in relatives of nitrogen-fixing non-legume Parasponia.</title>
        <authorList>
            <person name="Van Velzen R."/>
            <person name="Holmer R."/>
            <person name="Bu F."/>
            <person name="Rutten L."/>
            <person name="Van Zeijl A."/>
            <person name="Liu W."/>
            <person name="Santuari L."/>
            <person name="Cao Q."/>
            <person name="Sharma T."/>
            <person name="Shen D."/>
            <person name="Roswanjaya Y."/>
            <person name="Wardhani T."/>
            <person name="Kalhor M.S."/>
            <person name="Jansen J."/>
            <person name="Van den Hoogen J."/>
            <person name="Gungor B."/>
            <person name="Hartog M."/>
            <person name="Hontelez J."/>
            <person name="Verver J."/>
            <person name="Yang W.-C."/>
            <person name="Schijlen E."/>
            <person name="Repin R."/>
            <person name="Schilthuizen M."/>
            <person name="Schranz E."/>
            <person name="Heidstra R."/>
            <person name="Miyata K."/>
            <person name="Fedorova E."/>
            <person name="Kohlen W."/>
            <person name="Bisseling T."/>
            <person name="Smit S."/>
            <person name="Geurts R."/>
        </authorList>
    </citation>
    <scope>NUCLEOTIDE SEQUENCE [LARGE SCALE GENOMIC DNA]</scope>
    <source>
        <strain evidence="9">cv. RG33-2</strain>
    </source>
</reference>
<sequence>MPKHKKRSRTLKRVSWAPGLDLCQVKLFSSEDCPAKVGMNSQDDLQAKSTWTLPSNTKGSNDLPPGFELGFAVGQSGMELSYIPRIQWKCPPKIVPTPAWQVVSGEESEEVKHQKLREMRVLEAVYPRFSAIPPSPSVSLEVENEYYDDNQTPLVSLTPIEEEESPDTPFDKATPVNTTLSSRQPSLPQVLLPSGTHVSKLDSHSMNPLASTQPSSAKLPDLGADVVATTYTALAAFMTCSKSGNLIDTDLLIKILNDPKMIANLMNNGQPHAANTGSAPLSVSQTVSSSVPLTFPTLDTQRPADENSFPISKGVSSALNTVSHQQDARPKSRFQQVMTTPVSTSTPTPTPTPESYFSAPRVLNGNLFSIPNQVTSAANVAGVQPSTVTLSTFTVKEPARPIKDLNYYKNLIRQHGGEKVEKKDSINAQNGENYFYFQDSKPVQNYELGEMKSKNTKPCAYFKTSKGCWNGANCPFQHDVPKQRRAGKVIESHSAKRMKLNGEIYGSMLV</sequence>
<feature type="domain" description="C3H1-type" evidence="7">
    <location>
        <begin position="453"/>
        <end position="481"/>
    </location>
</feature>
<evidence type="ECO:0000259" key="7">
    <source>
        <dbReference type="PROSITE" id="PS50103"/>
    </source>
</evidence>
<keyword evidence="9" id="KW-1185">Reference proteome</keyword>
<evidence type="ECO:0000256" key="5">
    <source>
        <dbReference type="PROSITE-ProRule" id="PRU00723"/>
    </source>
</evidence>
<evidence type="ECO:0000256" key="1">
    <source>
        <dbReference type="ARBA" id="ARBA00022723"/>
    </source>
</evidence>
<dbReference type="GO" id="GO:0003677">
    <property type="term" value="F:DNA binding"/>
    <property type="evidence" value="ECO:0007669"/>
    <property type="project" value="UniProtKB-KW"/>
</dbReference>
<dbReference type="Proteomes" id="UP000237000">
    <property type="component" value="Unassembled WGS sequence"/>
</dbReference>
<gene>
    <name evidence="8" type="ORF">TorRG33x02_046540</name>
</gene>